<dbReference type="Pfam" id="PF00098">
    <property type="entry name" value="zf-CCHC"/>
    <property type="match status" value="1"/>
</dbReference>
<organism evidence="9">
    <name type="scientific">Momordica dioica</name>
    <dbReference type="NCBI Taxonomy" id="654836"/>
    <lineage>
        <taxon>Eukaryota</taxon>
        <taxon>Viridiplantae</taxon>
        <taxon>Streptophyta</taxon>
        <taxon>Embryophyta</taxon>
        <taxon>Tracheophyta</taxon>
        <taxon>Spermatophyta</taxon>
        <taxon>Magnoliopsida</taxon>
        <taxon>eudicotyledons</taxon>
        <taxon>Gunneridae</taxon>
        <taxon>Pentapetalae</taxon>
        <taxon>rosids</taxon>
        <taxon>fabids</taxon>
        <taxon>Cucurbitales</taxon>
        <taxon>Cucurbitaceae</taxon>
        <taxon>Momordiceae</taxon>
        <taxon>Momordica</taxon>
    </lineage>
</organism>
<dbReference type="PANTHER" id="PTHR42648:SF27">
    <property type="entry name" value="RNA-DIRECTED DNA POLYMERASE"/>
    <property type="match status" value="1"/>
</dbReference>
<dbReference type="Gene3D" id="4.10.60.10">
    <property type="entry name" value="Zinc finger, CCHC-type"/>
    <property type="match status" value="1"/>
</dbReference>
<dbReference type="GO" id="GO:0008270">
    <property type="term" value="F:zinc ion binding"/>
    <property type="evidence" value="ECO:0007669"/>
    <property type="project" value="UniProtKB-KW"/>
</dbReference>
<dbReference type="SMART" id="SM00343">
    <property type="entry name" value="ZnF_C2HC"/>
    <property type="match status" value="1"/>
</dbReference>
<dbReference type="InterPro" id="IPR001878">
    <property type="entry name" value="Znf_CCHC"/>
</dbReference>
<dbReference type="GO" id="GO:0004190">
    <property type="term" value="F:aspartic-type endopeptidase activity"/>
    <property type="evidence" value="ECO:0007669"/>
    <property type="project" value="UniProtKB-KW"/>
</dbReference>
<dbReference type="SUPFAM" id="SSF56672">
    <property type="entry name" value="DNA/RNA polymerases"/>
    <property type="match status" value="1"/>
</dbReference>
<feature type="compositionally biased region" description="Basic residues" evidence="6">
    <location>
        <begin position="790"/>
        <end position="799"/>
    </location>
</feature>
<dbReference type="InterPro" id="IPR001584">
    <property type="entry name" value="Integrase_cat-core"/>
</dbReference>
<dbReference type="SUPFAM" id="SSF53098">
    <property type="entry name" value="Ribonuclease H-like"/>
    <property type="match status" value="1"/>
</dbReference>
<dbReference type="GO" id="GO:0015074">
    <property type="term" value="P:DNA integration"/>
    <property type="evidence" value="ECO:0007669"/>
    <property type="project" value="InterPro"/>
</dbReference>
<feature type="region of interest" description="Disordered" evidence="6">
    <location>
        <begin position="214"/>
        <end position="255"/>
    </location>
</feature>
<dbReference type="InterPro" id="IPR039537">
    <property type="entry name" value="Retrotran_Ty1/copia-like"/>
</dbReference>
<evidence type="ECO:0000313" key="9">
    <source>
        <dbReference type="EMBL" id="AMY96445.1"/>
    </source>
</evidence>
<evidence type="ECO:0000259" key="7">
    <source>
        <dbReference type="PROSITE" id="PS50158"/>
    </source>
</evidence>
<name>A0A165U314_9ROSI</name>
<dbReference type="InterPro" id="IPR036875">
    <property type="entry name" value="Znf_CCHC_sf"/>
</dbReference>
<dbReference type="Pfam" id="PF00665">
    <property type="entry name" value="rve"/>
    <property type="match status" value="1"/>
</dbReference>
<dbReference type="InterPro" id="IPR012337">
    <property type="entry name" value="RNaseH-like_sf"/>
</dbReference>
<evidence type="ECO:0000256" key="3">
    <source>
        <dbReference type="ARBA" id="ARBA00022750"/>
    </source>
</evidence>
<feature type="region of interest" description="Disordered" evidence="6">
    <location>
        <begin position="772"/>
        <end position="799"/>
    </location>
</feature>
<dbReference type="Gene3D" id="3.30.420.10">
    <property type="entry name" value="Ribonuclease H-like superfamily/Ribonuclease H"/>
    <property type="match status" value="1"/>
</dbReference>
<proteinExistence type="predicted"/>
<dbReference type="InterPro" id="IPR054722">
    <property type="entry name" value="PolX-like_BBD"/>
</dbReference>
<keyword evidence="4" id="KW-0378">Hydrolase</keyword>
<evidence type="ECO:0000259" key="8">
    <source>
        <dbReference type="PROSITE" id="PS50994"/>
    </source>
</evidence>
<dbReference type="InterPro" id="IPR013103">
    <property type="entry name" value="RVT_2"/>
</dbReference>
<dbReference type="Pfam" id="PF07727">
    <property type="entry name" value="RVT_2"/>
    <property type="match status" value="1"/>
</dbReference>
<dbReference type="PROSITE" id="PS50158">
    <property type="entry name" value="ZF_CCHC"/>
    <property type="match status" value="1"/>
</dbReference>
<evidence type="ECO:0000256" key="6">
    <source>
        <dbReference type="SAM" id="MobiDB-lite"/>
    </source>
</evidence>
<protein>
    <submittedName>
        <fullName evidence="9">Gag/pol protein</fullName>
    </submittedName>
</protein>
<feature type="domain" description="CCHC-type" evidence="7">
    <location>
        <begin position="259"/>
        <end position="275"/>
    </location>
</feature>
<evidence type="ECO:0000256" key="2">
    <source>
        <dbReference type="ARBA" id="ARBA00022723"/>
    </source>
</evidence>
<sequence>MNTSIVQLLASEKDDGSNFSAWKSNLIKLLLKVDDLRFVLTRALGDAPALNANRDVKNAYDRWVKANDVQRAVMLATMSPELQRRYERIATAKGIMDELKFIFQKNTWSLRHEAFTKFYTKRMKEGTSVSEHVLDMAMYSSRAEVNGGPIDEANAVSFILQSLPKSYKGFLLNASMNKMNKSPGELFNELQRFQNLTLSKEVEANMVNKVTAKRFKRNDKGKKGSSKNKVGPDEIKMKKKGKGKAAKKGKKGSAADKGKCFHCNEMGHWKRNCPKYLADKKAEKATSGKYDLLVIDVCLVECDSSAWVFDTGSVAHICNSKQETRNKRRLKEGEITMRVGNGSKVDAEAVGDLTLFFQDRYVMNLNNCYLVPLMKRNLISIACILEHIYTISFEVNEVFILCKGIQICHAPIVRGFYKLRPTRANVVLNTTHIHNLETQNKKQNNDSAMYLWHLRLGHINLNRIEKLHKDGLLEQLEDFSLPPCESCLEGKMTKRPFTGKGLRASDLLELIHTDVCGPMSVKARGGYQYFLSFTDDLSRYGYVYLLKHKSESFEKFKEFQAEVENEIGKKIKTLRSDRGGEYMSSEFGDHLREFGIVSQLSAPGTPQCNGVSERRNRTLLDMVRSMMSYADLPDSFWGYARERERAILNRVPSKSVEETPYELWYGRKSSLSFLKIWGCPAHVKKLQPKKLEPRSEKCLFVGYPKETRGYYFYHPQENKVFVATNEAFLEKEFLSRHQPGSKIVLKAVVEPLIPLDGTDKPSSSTKVVVDKAEVNDDQSHTPDQQELRVPRRSGRSRRAPNRYLGLVETQIMILDNGEEDPTNYKQAMVGPDSDQWLKAMNSEMESMYDNKVWTLVDLPSDVKPIGCKWIYKKKRDQDSNVTVFKARLVAKGFTRSLSLSYEETFSPVAMLKSIRIILAIAAFFDYEIWQMDVKTAFLNGNLEESIYMIQPEGFVAQDQEQKACKLQGSIYGLKQASRSWNIRFDEVIKAFGFIQNVDESCVYKKISGSVVAFLILYVDDILLIGNDVEYLEDVKKWLNTSFSMKDLGEAQYILGIRIYRDRSNKTIGMSQSTYIDKVLSRFKMQDSKKGLLPFRHGIHLSKEQCPKTPQEVEDMRNIPYSSAIGSLMYAMLCTRPDVCYALSIVSRYQSNPGRDHWTAVKNILKYLRRTRNMFLVYGGDKDLAVKGYTDSSFQTDKDDSKSQSGVFTLNGGAVSWRSSKQTCVADSTCEAEYVAACEAAKEAVWIRKFLTDLGVVPNMHLPITLYCDNSGAVANAKEPRSHKRGKHIERKYHLIREIVERGDVVVCQMDLHD</sequence>
<dbReference type="Pfam" id="PF25597">
    <property type="entry name" value="SH3_retrovirus"/>
    <property type="match status" value="1"/>
</dbReference>
<dbReference type="InterPro" id="IPR036397">
    <property type="entry name" value="RNaseH_sf"/>
</dbReference>
<feature type="compositionally biased region" description="Basic and acidic residues" evidence="6">
    <location>
        <begin position="772"/>
        <end position="789"/>
    </location>
</feature>
<dbReference type="InterPro" id="IPR057670">
    <property type="entry name" value="SH3_retrovirus"/>
</dbReference>
<dbReference type="GO" id="GO:0003676">
    <property type="term" value="F:nucleic acid binding"/>
    <property type="evidence" value="ECO:0007669"/>
    <property type="project" value="InterPro"/>
</dbReference>
<dbReference type="InterPro" id="IPR043502">
    <property type="entry name" value="DNA/RNA_pol_sf"/>
</dbReference>
<dbReference type="CDD" id="cd09272">
    <property type="entry name" value="RNase_HI_RT_Ty1"/>
    <property type="match status" value="1"/>
</dbReference>
<evidence type="ECO:0000256" key="5">
    <source>
        <dbReference type="PROSITE-ProRule" id="PRU00047"/>
    </source>
</evidence>
<dbReference type="Pfam" id="PF14223">
    <property type="entry name" value="Retrotran_gag_2"/>
    <property type="match status" value="1"/>
</dbReference>
<reference evidence="9" key="1">
    <citation type="submission" date="2015-11" db="EMBL/GenBank/DDBJ databases">
        <authorList>
            <person name="Zhang Y."/>
            <person name="Guo Z."/>
        </authorList>
    </citation>
    <scope>NUCLEOTIDE SEQUENCE</scope>
</reference>
<keyword evidence="1" id="KW-0645">Protease</keyword>
<keyword evidence="5" id="KW-0863">Zinc-finger</keyword>
<feature type="compositionally biased region" description="Basic residues" evidence="6">
    <location>
        <begin position="237"/>
        <end position="251"/>
    </location>
</feature>
<feature type="compositionally biased region" description="Basic residues" evidence="6">
    <location>
        <begin position="214"/>
        <end position="226"/>
    </location>
</feature>
<dbReference type="PROSITE" id="PS50994">
    <property type="entry name" value="INTEGRASE"/>
    <property type="match status" value="1"/>
</dbReference>
<accession>A0A165U314</accession>
<evidence type="ECO:0000256" key="4">
    <source>
        <dbReference type="ARBA" id="ARBA00022801"/>
    </source>
</evidence>
<dbReference type="GO" id="GO:0006508">
    <property type="term" value="P:proteolysis"/>
    <property type="evidence" value="ECO:0007669"/>
    <property type="project" value="UniProtKB-KW"/>
</dbReference>
<keyword evidence="2" id="KW-0479">Metal-binding</keyword>
<dbReference type="EMBL" id="KU052576">
    <property type="protein sequence ID" value="AMY96445.1"/>
    <property type="molecule type" value="Genomic_DNA"/>
</dbReference>
<dbReference type="Pfam" id="PF22936">
    <property type="entry name" value="Pol_BBD"/>
    <property type="match status" value="1"/>
</dbReference>
<keyword evidence="5" id="KW-0862">Zinc</keyword>
<dbReference type="Pfam" id="PF13976">
    <property type="entry name" value="gag_pre-integrs"/>
    <property type="match status" value="1"/>
</dbReference>
<dbReference type="SUPFAM" id="SSF57756">
    <property type="entry name" value="Retrovirus zinc finger-like domains"/>
    <property type="match status" value="1"/>
</dbReference>
<evidence type="ECO:0000256" key="1">
    <source>
        <dbReference type="ARBA" id="ARBA00022670"/>
    </source>
</evidence>
<dbReference type="InterPro" id="IPR025724">
    <property type="entry name" value="GAG-pre-integrase_dom"/>
</dbReference>
<keyword evidence="3" id="KW-0064">Aspartyl protease</keyword>
<feature type="domain" description="Integrase catalytic" evidence="8">
    <location>
        <begin position="492"/>
        <end position="668"/>
    </location>
</feature>
<dbReference type="PANTHER" id="PTHR42648">
    <property type="entry name" value="TRANSPOSASE, PUTATIVE-RELATED"/>
    <property type="match status" value="1"/>
</dbReference>